<comment type="caution">
    <text evidence="10">The sequence shown here is derived from an EMBL/GenBank/DDBJ whole genome shotgun (WGS) entry which is preliminary data.</text>
</comment>
<accession>A0A4Q1RBM3</accession>
<dbReference type="InterPro" id="IPR000620">
    <property type="entry name" value="EamA_dom"/>
</dbReference>
<gene>
    <name evidence="10" type="ORF">EST54_01965</name>
</gene>
<proteinExistence type="inferred from homology"/>
<sequence length="342" mass="35501">MRPLRLFSSASREKVRTDPSDFTARAVPGVELHRLRPYGALIAAAGSWGVATAVAKYAVDGIGAFTTLFIEVGTAAAALWIAMLRVRPRRTVPLRHYLFLGLLEPVVAYGALDLGLQHTGAADAALLDGLQSAMVLVMGVVFIKEAVNRRSVAGVLVATVGAALLTGAHFTLSGSIGDALVLLGALGASASVIVVSRLAAEASALELTAYQFGFGFLFTIPVMAVVWGTGSEKVPDAAQLPHIVAAMAIGLVSFALGYLAYNYAVSHVAVGVAGMALNLIPLFGVVVAVLWLGEDLSMPKVIGGALILVGVFLFPYDTDTESPKDSEKPTASEVAIPEEATS</sequence>
<evidence type="ECO:0000313" key="11">
    <source>
        <dbReference type="Proteomes" id="UP000289482"/>
    </source>
</evidence>
<keyword evidence="3" id="KW-1003">Cell membrane</keyword>
<feature type="compositionally biased region" description="Basic and acidic residues" evidence="7">
    <location>
        <begin position="321"/>
        <end position="330"/>
    </location>
</feature>
<dbReference type="SUPFAM" id="SSF103481">
    <property type="entry name" value="Multidrug resistance efflux transporter EmrE"/>
    <property type="match status" value="2"/>
</dbReference>
<keyword evidence="11" id="KW-1185">Reference proteome</keyword>
<feature type="transmembrane region" description="Helical" evidence="8">
    <location>
        <begin position="268"/>
        <end position="292"/>
    </location>
</feature>
<feature type="transmembrane region" description="Helical" evidence="8">
    <location>
        <begin position="124"/>
        <end position="143"/>
    </location>
</feature>
<feature type="transmembrane region" description="Helical" evidence="8">
    <location>
        <begin position="298"/>
        <end position="316"/>
    </location>
</feature>
<reference evidence="10 11" key="1">
    <citation type="submission" date="2019-01" db="EMBL/GenBank/DDBJ databases">
        <title>Draft genome sequences of the type strain Streptomyces sioyaensis DSM 40032 and its novel strain, TM32, a thermotolerant antibiotics-producing actinobacterium.</title>
        <authorList>
            <person name="Nakaew N."/>
            <person name="Lumyong S."/>
            <person name="Sloan W.T."/>
            <person name="Sungthong R."/>
        </authorList>
    </citation>
    <scope>NUCLEOTIDE SEQUENCE [LARGE SCALE GENOMIC DNA]</scope>
    <source>
        <strain evidence="10 11">DSM 40032</strain>
    </source>
</reference>
<dbReference type="AlphaFoldDB" id="A0A4Q1RBM3"/>
<feature type="transmembrane region" description="Helical" evidence="8">
    <location>
        <begin position="61"/>
        <end position="82"/>
    </location>
</feature>
<evidence type="ECO:0000256" key="1">
    <source>
        <dbReference type="ARBA" id="ARBA00004651"/>
    </source>
</evidence>
<evidence type="ECO:0000256" key="5">
    <source>
        <dbReference type="ARBA" id="ARBA00022989"/>
    </source>
</evidence>
<comment type="subcellular location">
    <subcellularLocation>
        <location evidence="1">Cell membrane</location>
        <topology evidence="1">Multi-pass membrane protein</topology>
    </subcellularLocation>
</comment>
<evidence type="ECO:0000256" key="4">
    <source>
        <dbReference type="ARBA" id="ARBA00022692"/>
    </source>
</evidence>
<evidence type="ECO:0000256" key="3">
    <source>
        <dbReference type="ARBA" id="ARBA00022475"/>
    </source>
</evidence>
<feature type="transmembrane region" description="Helical" evidence="8">
    <location>
        <begin position="155"/>
        <end position="173"/>
    </location>
</feature>
<dbReference type="InterPro" id="IPR051258">
    <property type="entry name" value="Diverse_Substrate_Transporter"/>
</dbReference>
<feature type="domain" description="EamA" evidence="9">
    <location>
        <begin position="176"/>
        <end position="313"/>
    </location>
</feature>
<dbReference type="Pfam" id="PF00892">
    <property type="entry name" value="EamA"/>
    <property type="match status" value="2"/>
</dbReference>
<feature type="region of interest" description="Disordered" evidence="7">
    <location>
        <begin position="320"/>
        <end position="342"/>
    </location>
</feature>
<feature type="transmembrane region" description="Helical" evidence="8">
    <location>
        <begin position="94"/>
        <end position="112"/>
    </location>
</feature>
<dbReference type="PANTHER" id="PTHR42920">
    <property type="entry name" value="OS03G0707200 PROTEIN-RELATED"/>
    <property type="match status" value="1"/>
</dbReference>
<feature type="transmembrane region" description="Helical" evidence="8">
    <location>
        <begin position="240"/>
        <end position="261"/>
    </location>
</feature>
<dbReference type="PANTHER" id="PTHR42920:SF11">
    <property type="entry name" value="INNER MEMBRANE PROTEIN YTFF"/>
    <property type="match status" value="1"/>
</dbReference>
<dbReference type="Proteomes" id="UP000289482">
    <property type="component" value="Unassembled WGS sequence"/>
</dbReference>
<keyword evidence="5 8" id="KW-1133">Transmembrane helix</keyword>
<keyword evidence="4 8" id="KW-0812">Transmembrane</keyword>
<organism evidence="10 11">
    <name type="scientific">Streptomyces sioyaensis</name>
    <dbReference type="NCBI Taxonomy" id="67364"/>
    <lineage>
        <taxon>Bacteria</taxon>
        <taxon>Bacillati</taxon>
        <taxon>Actinomycetota</taxon>
        <taxon>Actinomycetes</taxon>
        <taxon>Kitasatosporales</taxon>
        <taxon>Streptomycetaceae</taxon>
        <taxon>Streptomyces</taxon>
    </lineage>
</organism>
<evidence type="ECO:0000256" key="6">
    <source>
        <dbReference type="ARBA" id="ARBA00023136"/>
    </source>
</evidence>
<evidence type="ECO:0000256" key="8">
    <source>
        <dbReference type="SAM" id="Phobius"/>
    </source>
</evidence>
<dbReference type="InterPro" id="IPR037185">
    <property type="entry name" value="EmrE-like"/>
</dbReference>
<evidence type="ECO:0000313" key="10">
    <source>
        <dbReference type="EMBL" id="RXS70915.1"/>
    </source>
</evidence>
<evidence type="ECO:0000256" key="2">
    <source>
        <dbReference type="ARBA" id="ARBA00007362"/>
    </source>
</evidence>
<feature type="transmembrane region" description="Helical" evidence="8">
    <location>
        <begin position="179"/>
        <end position="200"/>
    </location>
</feature>
<feature type="transmembrane region" description="Helical" evidence="8">
    <location>
        <begin position="207"/>
        <end position="228"/>
    </location>
</feature>
<comment type="similarity">
    <text evidence="2">Belongs to the EamA transporter family.</text>
</comment>
<dbReference type="GO" id="GO:0005886">
    <property type="term" value="C:plasma membrane"/>
    <property type="evidence" value="ECO:0007669"/>
    <property type="project" value="UniProtKB-SubCell"/>
</dbReference>
<evidence type="ECO:0000259" key="9">
    <source>
        <dbReference type="Pfam" id="PF00892"/>
    </source>
</evidence>
<dbReference type="Gene3D" id="1.10.3730.20">
    <property type="match status" value="1"/>
</dbReference>
<protein>
    <submittedName>
        <fullName evidence="10">DMT family transporter</fullName>
    </submittedName>
</protein>
<feature type="domain" description="EamA" evidence="9">
    <location>
        <begin position="40"/>
        <end position="166"/>
    </location>
</feature>
<evidence type="ECO:0000256" key="7">
    <source>
        <dbReference type="SAM" id="MobiDB-lite"/>
    </source>
</evidence>
<keyword evidence="6 8" id="KW-0472">Membrane</keyword>
<name>A0A4Q1RBM3_9ACTN</name>
<dbReference type="EMBL" id="SDIF01000003">
    <property type="protein sequence ID" value="RXS70915.1"/>
    <property type="molecule type" value="Genomic_DNA"/>
</dbReference>